<dbReference type="EMBL" id="CP021255">
    <property type="protein sequence ID" value="AVD71220.1"/>
    <property type="molecule type" value="Genomic_DNA"/>
</dbReference>
<gene>
    <name evidence="2" type="ORF">CAY53_06810</name>
</gene>
<evidence type="ECO:0000313" key="3">
    <source>
        <dbReference type="Proteomes" id="UP000239867"/>
    </source>
</evidence>
<accession>A0A2L1GNF5</accession>
<dbReference type="OrthoDB" id="5415907at2"/>
<dbReference type="Gene3D" id="3.40.50.150">
    <property type="entry name" value="Vaccinia Virus protein VP39"/>
    <property type="match status" value="1"/>
</dbReference>
<dbReference type="PANTHER" id="PTHR43591:SF24">
    <property type="entry name" value="2-METHOXY-6-POLYPRENYL-1,4-BENZOQUINOL METHYLASE, MITOCHONDRIAL"/>
    <property type="match status" value="1"/>
</dbReference>
<protein>
    <recommendedName>
        <fullName evidence="1">Methyltransferase type 11 domain-containing protein</fullName>
    </recommendedName>
</protein>
<organism evidence="2 3">
    <name type="scientific">Desulfobulbus oralis</name>
    <dbReference type="NCBI Taxonomy" id="1986146"/>
    <lineage>
        <taxon>Bacteria</taxon>
        <taxon>Pseudomonadati</taxon>
        <taxon>Thermodesulfobacteriota</taxon>
        <taxon>Desulfobulbia</taxon>
        <taxon>Desulfobulbales</taxon>
        <taxon>Desulfobulbaceae</taxon>
        <taxon>Desulfobulbus</taxon>
    </lineage>
</organism>
<evidence type="ECO:0000313" key="2">
    <source>
        <dbReference type="EMBL" id="AVD71220.1"/>
    </source>
</evidence>
<proteinExistence type="predicted"/>
<dbReference type="GO" id="GO:0008757">
    <property type="term" value="F:S-adenosylmethionine-dependent methyltransferase activity"/>
    <property type="evidence" value="ECO:0007669"/>
    <property type="project" value="InterPro"/>
</dbReference>
<dbReference type="PANTHER" id="PTHR43591">
    <property type="entry name" value="METHYLTRANSFERASE"/>
    <property type="match status" value="1"/>
</dbReference>
<dbReference type="InterPro" id="IPR013216">
    <property type="entry name" value="Methyltransf_11"/>
</dbReference>
<dbReference type="Pfam" id="PF08241">
    <property type="entry name" value="Methyltransf_11"/>
    <property type="match status" value="1"/>
</dbReference>
<keyword evidence="3" id="KW-1185">Reference proteome</keyword>
<dbReference type="SUPFAM" id="SSF53335">
    <property type="entry name" value="S-adenosyl-L-methionine-dependent methyltransferases"/>
    <property type="match status" value="1"/>
</dbReference>
<reference evidence="2 3" key="1">
    <citation type="journal article" date="2018" name="MBio">
        <title>Insights into the evolution of host association through the isolation and characterization of a novel human periodontal pathobiont, Desulfobulbus oralis.</title>
        <authorList>
            <person name="Cross K.L."/>
            <person name="Chirania P."/>
            <person name="Xiong W."/>
            <person name="Beall C.J."/>
            <person name="Elkins J.G."/>
            <person name="Giannone R.J."/>
            <person name="Griffen A.L."/>
            <person name="Guss A.M."/>
            <person name="Hettich R.L."/>
            <person name="Joshi S.S."/>
            <person name="Mokrzan E.M."/>
            <person name="Martin R.K."/>
            <person name="Zhulin I.B."/>
            <person name="Leys E.J."/>
            <person name="Podar M."/>
        </authorList>
    </citation>
    <scope>NUCLEOTIDE SEQUENCE [LARGE SCALE GENOMIC DNA]</scope>
    <source>
        <strain evidence="2 3">ORNL</strain>
    </source>
</reference>
<feature type="domain" description="Methyltransferase type 11" evidence="1">
    <location>
        <begin position="76"/>
        <end position="170"/>
    </location>
</feature>
<dbReference type="KEGG" id="deo:CAY53_06810"/>
<sequence length="264" mass="29755">MNMLLERPDTVLSAATVPPNLAQPLAARIRRYWSHRAPDFGRLRREELQSDKFALWYDEIAPRLPAPLPGRALRILDVGTGPGFFAVLLAGQRHEVIGIDICSEMLQEAERLARGAACQVTFLRMDATRLNFPDQSFDCVLTRNLTWTLLRPGRAYAEWLRVLRPGGVLLNFDADYGVVNFMDAAKEEGRHAHAGIDSALLREGENIRRSLAISRETRPAWDMAMLRRVGFSSCTCDTALSSRVFTRRDSAYNPVPMFALRAVR</sequence>
<dbReference type="InterPro" id="IPR029063">
    <property type="entry name" value="SAM-dependent_MTases_sf"/>
</dbReference>
<dbReference type="CDD" id="cd02440">
    <property type="entry name" value="AdoMet_MTases"/>
    <property type="match status" value="1"/>
</dbReference>
<dbReference type="Proteomes" id="UP000239867">
    <property type="component" value="Chromosome"/>
</dbReference>
<evidence type="ECO:0000259" key="1">
    <source>
        <dbReference type="Pfam" id="PF08241"/>
    </source>
</evidence>
<dbReference type="AlphaFoldDB" id="A0A2L1GNF5"/>
<name>A0A2L1GNF5_9BACT</name>